<evidence type="ECO:0000256" key="3">
    <source>
        <dbReference type="HAMAP-Rule" id="MF_00580"/>
    </source>
</evidence>
<dbReference type="PANTHER" id="PTHR10772">
    <property type="entry name" value="10 KDA HEAT SHOCK PROTEIN"/>
    <property type="match status" value="1"/>
</dbReference>
<comment type="similarity">
    <text evidence="1 3 4">Belongs to the GroES chaperonin family.</text>
</comment>
<dbReference type="InterPro" id="IPR020818">
    <property type="entry name" value="Chaperonin_GroES"/>
</dbReference>
<dbReference type="Pfam" id="PF00166">
    <property type="entry name" value="Cpn10"/>
    <property type="match status" value="1"/>
</dbReference>
<comment type="subunit">
    <text evidence="3">Heptamer of 7 subunits arranged in a ring. Interacts with the chaperonin GroEL.</text>
</comment>
<evidence type="ECO:0000256" key="4">
    <source>
        <dbReference type="RuleBase" id="RU000535"/>
    </source>
</evidence>
<reference evidence="5 6" key="1">
    <citation type="submission" date="2021-04" db="EMBL/GenBank/DDBJ databases">
        <title>Complete genome sequence of a novel Streptococcus species.</title>
        <authorList>
            <person name="Teng J.L.L."/>
        </authorList>
    </citation>
    <scope>NUCLEOTIDE SEQUENCE [LARGE SCALE GENOMIC DNA]</scope>
    <source>
        <strain evidence="5 6">HKU75</strain>
    </source>
</reference>
<dbReference type="RefSeq" id="WP_212569639.1">
    <property type="nucleotide sequence ID" value="NZ_CP073084.1"/>
</dbReference>
<dbReference type="InterPro" id="IPR018369">
    <property type="entry name" value="Chaprnonin_Cpn10_CS"/>
</dbReference>
<protein>
    <recommendedName>
        <fullName evidence="3">Co-chaperonin GroES</fullName>
    </recommendedName>
    <alternativeName>
        <fullName evidence="3">10 kDa chaperonin</fullName>
    </alternativeName>
    <alternativeName>
        <fullName evidence="3">Chaperonin-10</fullName>
        <shortName evidence="3">Cpn10</shortName>
    </alternativeName>
</protein>
<dbReference type="SUPFAM" id="SSF50129">
    <property type="entry name" value="GroES-like"/>
    <property type="match status" value="1"/>
</dbReference>
<keyword evidence="2 3" id="KW-0143">Chaperone</keyword>
<evidence type="ECO:0000256" key="1">
    <source>
        <dbReference type="ARBA" id="ARBA00006975"/>
    </source>
</evidence>
<evidence type="ECO:0000256" key="2">
    <source>
        <dbReference type="ARBA" id="ARBA00023186"/>
    </source>
</evidence>
<dbReference type="SMART" id="SM00883">
    <property type="entry name" value="Cpn10"/>
    <property type="match status" value="1"/>
</dbReference>
<comment type="subcellular location">
    <subcellularLocation>
        <location evidence="3">Cytoplasm</location>
    </subcellularLocation>
</comment>
<accession>A0ABX7YIK0</accession>
<dbReference type="PANTHER" id="PTHR10772:SF58">
    <property type="entry name" value="CO-CHAPERONIN GROES"/>
    <property type="match status" value="1"/>
</dbReference>
<dbReference type="CDD" id="cd00320">
    <property type="entry name" value="cpn10"/>
    <property type="match status" value="1"/>
</dbReference>
<organism evidence="5 6">
    <name type="scientific">Streptococcus oriscaviae</name>
    <dbReference type="NCBI Taxonomy" id="2781599"/>
    <lineage>
        <taxon>Bacteria</taxon>
        <taxon>Bacillati</taxon>
        <taxon>Bacillota</taxon>
        <taxon>Bacilli</taxon>
        <taxon>Lactobacillales</taxon>
        <taxon>Streptococcaceae</taxon>
        <taxon>Streptococcus</taxon>
    </lineage>
</organism>
<name>A0ABX7YIK0_9STRE</name>
<gene>
    <name evidence="3 5" type="primary">groES</name>
    <name evidence="3" type="synonym">groS</name>
    <name evidence="5" type="ORF">INT76_06095</name>
</gene>
<proteinExistence type="inferred from homology"/>
<dbReference type="Proteomes" id="UP000677616">
    <property type="component" value="Chromosome"/>
</dbReference>
<evidence type="ECO:0000313" key="5">
    <source>
        <dbReference type="EMBL" id="QUE53451.1"/>
    </source>
</evidence>
<dbReference type="EMBL" id="CP073084">
    <property type="protein sequence ID" value="QUE53451.1"/>
    <property type="molecule type" value="Genomic_DNA"/>
</dbReference>
<keyword evidence="6" id="KW-1185">Reference proteome</keyword>
<dbReference type="Gene3D" id="2.30.33.40">
    <property type="entry name" value="GroES chaperonin"/>
    <property type="match status" value="1"/>
</dbReference>
<dbReference type="PROSITE" id="PS00681">
    <property type="entry name" value="CHAPERONINS_CPN10"/>
    <property type="match status" value="1"/>
</dbReference>
<dbReference type="HAMAP" id="MF_00580">
    <property type="entry name" value="CH10"/>
    <property type="match status" value="1"/>
</dbReference>
<dbReference type="NCBIfam" id="NF001528">
    <property type="entry name" value="PRK00364.1-4"/>
    <property type="match status" value="1"/>
</dbReference>
<keyword evidence="3" id="KW-0963">Cytoplasm</keyword>
<dbReference type="PRINTS" id="PR00297">
    <property type="entry name" value="CHAPERONIN10"/>
</dbReference>
<sequence length="93" mass="9891">MLKPLGDRIVVKIEEKEQTVGGFVLAGASQEKTKEAHVLAVGQGIRTLTGELVAPSVSVGDKVLIEAFAGVEVKDGNQHLFIIREADILAIVE</sequence>
<evidence type="ECO:0000313" key="6">
    <source>
        <dbReference type="Proteomes" id="UP000677616"/>
    </source>
</evidence>
<dbReference type="InterPro" id="IPR011032">
    <property type="entry name" value="GroES-like_sf"/>
</dbReference>
<dbReference type="InterPro" id="IPR037124">
    <property type="entry name" value="Chaperonin_GroES_sf"/>
</dbReference>
<comment type="function">
    <text evidence="3 4">Together with the chaperonin GroEL, plays an essential role in assisting protein folding. The GroEL-GroES system forms a nano-cage that allows encapsulation of the non-native substrate proteins and provides a physical environment optimized to promote and accelerate protein folding. GroES binds to the apical surface of the GroEL ring, thereby capping the opening of the GroEL channel.</text>
</comment>